<dbReference type="InterPro" id="IPR027417">
    <property type="entry name" value="P-loop_NTPase"/>
</dbReference>
<proteinExistence type="inferred from homology"/>
<dbReference type="GO" id="GO:0005524">
    <property type="term" value="F:ATP binding"/>
    <property type="evidence" value="ECO:0007669"/>
    <property type="project" value="UniProtKB-KW"/>
</dbReference>
<feature type="domain" description="ABC transporter" evidence="6">
    <location>
        <begin position="21"/>
        <end position="253"/>
    </location>
</feature>
<name>A0A937UUW6_9ACTN</name>
<dbReference type="PROSITE" id="PS00211">
    <property type="entry name" value="ABC_TRANSPORTER_1"/>
    <property type="match status" value="1"/>
</dbReference>
<dbReference type="InterPro" id="IPR017871">
    <property type="entry name" value="ABC_transporter-like_CS"/>
</dbReference>
<dbReference type="InterPro" id="IPR052156">
    <property type="entry name" value="BCAA_Transport_ATP-bd_LivF"/>
</dbReference>
<dbReference type="Pfam" id="PF00005">
    <property type="entry name" value="ABC_tran"/>
    <property type="match status" value="1"/>
</dbReference>
<keyword evidence="5" id="KW-0029">Amino-acid transport</keyword>
<dbReference type="Gene3D" id="3.40.50.300">
    <property type="entry name" value="P-loop containing nucleotide triphosphate hydrolases"/>
    <property type="match status" value="1"/>
</dbReference>
<comment type="similarity">
    <text evidence="1">Belongs to the ABC transporter superfamily.</text>
</comment>
<keyword evidence="8" id="KW-1185">Reference proteome</keyword>
<keyword evidence="2" id="KW-0813">Transport</keyword>
<dbReference type="GO" id="GO:0015807">
    <property type="term" value="P:L-amino acid transport"/>
    <property type="evidence" value="ECO:0007669"/>
    <property type="project" value="TreeGrafter"/>
</dbReference>
<dbReference type="PANTHER" id="PTHR43820:SF4">
    <property type="entry name" value="HIGH-AFFINITY BRANCHED-CHAIN AMINO ACID TRANSPORT ATP-BINDING PROTEIN LIVF"/>
    <property type="match status" value="1"/>
</dbReference>
<reference evidence="7" key="1">
    <citation type="submission" date="2020-12" db="EMBL/GenBank/DDBJ databases">
        <title>Genomic characterization of non-nitrogen-fixing Frankia strains.</title>
        <authorList>
            <person name="Carlos-Shanley C."/>
            <person name="Guerra T."/>
            <person name="Hahn D."/>
        </authorList>
    </citation>
    <scope>NUCLEOTIDE SEQUENCE</scope>
    <source>
        <strain evidence="7">CN6</strain>
    </source>
</reference>
<dbReference type="AlphaFoldDB" id="A0A937UUW6"/>
<keyword evidence="4 7" id="KW-0067">ATP-binding</keyword>
<evidence type="ECO:0000313" key="7">
    <source>
        <dbReference type="EMBL" id="MBL7631621.1"/>
    </source>
</evidence>
<dbReference type="PANTHER" id="PTHR43820">
    <property type="entry name" value="HIGH-AFFINITY BRANCHED-CHAIN AMINO ACID TRANSPORT ATP-BINDING PROTEIN LIVF"/>
    <property type="match status" value="1"/>
</dbReference>
<dbReference type="RefSeq" id="WP_203000408.1">
    <property type="nucleotide sequence ID" value="NZ_JADWYU010000191.1"/>
</dbReference>
<dbReference type="SMART" id="SM00382">
    <property type="entry name" value="AAA"/>
    <property type="match status" value="1"/>
</dbReference>
<dbReference type="SUPFAM" id="SSF52540">
    <property type="entry name" value="P-loop containing nucleoside triphosphate hydrolases"/>
    <property type="match status" value="1"/>
</dbReference>
<organism evidence="7 8">
    <name type="scientific">Frankia nepalensis</name>
    <dbReference type="NCBI Taxonomy" id="1836974"/>
    <lineage>
        <taxon>Bacteria</taxon>
        <taxon>Bacillati</taxon>
        <taxon>Actinomycetota</taxon>
        <taxon>Actinomycetes</taxon>
        <taxon>Frankiales</taxon>
        <taxon>Frankiaceae</taxon>
        <taxon>Frankia</taxon>
    </lineage>
</organism>
<evidence type="ECO:0000256" key="1">
    <source>
        <dbReference type="ARBA" id="ARBA00005417"/>
    </source>
</evidence>
<evidence type="ECO:0000313" key="8">
    <source>
        <dbReference type="Proteomes" id="UP000604475"/>
    </source>
</evidence>
<sequence>MTAAVTRAAAGRPARGEAPVLELASVSAAYGPFRALFDVSLTLARGEALALVGSNGAGKTTVARVVSGLVTPSAGRVLVDGADLTAARAKPYHFARAGIAHATEGRSVFATLSVEENLTLSFRRARGRGGVRGGLELAYEAFPVLGRRRKQLAGTMSGGEQRMLSMARVLVEKPKVLVADELSLGLAPKIVGELYASLARLRAEGVSLLIVEQHVGHALRLCDRVAVLGHGHVTWSGPAAEATGIVTRAFAPAG</sequence>
<dbReference type="PROSITE" id="PS50893">
    <property type="entry name" value="ABC_TRANSPORTER_2"/>
    <property type="match status" value="1"/>
</dbReference>
<evidence type="ECO:0000259" key="6">
    <source>
        <dbReference type="PROSITE" id="PS50893"/>
    </source>
</evidence>
<evidence type="ECO:0000256" key="4">
    <source>
        <dbReference type="ARBA" id="ARBA00022840"/>
    </source>
</evidence>
<protein>
    <submittedName>
        <fullName evidence="7">ABC transporter ATP-binding protein</fullName>
    </submittedName>
</protein>
<dbReference type="CDD" id="cd03224">
    <property type="entry name" value="ABC_TM1139_LivF_branched"/>
    <property type="match status" value="1"/>
</dbReference>
<dbReference type="InterPro" id="IPR003439">
    <property type="entry name" value="ABC_transporter-like_ATP-bd"/>
</dbReference>
<dbReference type="GO" id="GO:0016887">
    <property type="term" value="F:ATP hydrolysis activity"/>
    <property type="evidence" value="ECO:0007669"/>
    <property type="project" value="InterPro"/>
</dbReference>
<comment type="caution">
    <text evidence="7">The sequence shown here is derived from an EMBL/GenBank/DDBJ whole genome shotgun (WGS) entry which is preliminary data.</text>
</comment>
<accession>A0A937UUW6</accession>
<dbReference type="GO" id="GO:0015658">
    <property type="term" value="F:branched-chain amino acid transmembrane transporter activity"/>
    <property type="evidence" value="ECO:0007669"/>
    <property type="project" value="TreeGrafter"/>
</dbReference>
<dbReference type="EMBL" id="JAEACQ010000279">
    <property type="protein sequence ID" value="MBL7631621.1"/>
    <property type="molecule type" value="Genomic_DNA"/>
</dbReference>
<dbReference type="Proteomes" id="UP000604475">
    <property type="component" value="Unassembled WGS sequence"/>
</dbReference>
<evidence type="ECO:0000256" key="3">
    <source>
        <dbReference type="ARBA" id="ARBA00022741"/>
    </source>
</evidence>
<evidence type="ECO:0000256" key="5">
    <source>
        <dbReference type="ARBA" id="ARBA00022970"/>
    </source>
</evidence>
<keyword evidence="3" id="KW-0547">Nucleotide-binding</keyword>
<dbReference type="InterPro" id="IPR003593">
    <property type="entry name" value="AAA+_ATPase"/>
</dbReference>
<evidence type="ECO:0000256" key="2">
    <source>
        <dbReference type="ARBA" id="ARBA00022448"/>
    </source>
</evidence>
<gene>
    <name evidence="7" type="ORF">I7412_31585</name>
</gene>